<reference evidence="4" key="1">
    <citation type="journal article" date="2019" name="Int. J. Syst. Evol. Microbiol.">
        <title>The Global Catalogue of Microorganisms (GCM) 10K type strain sequencing project: providing services to taxonomists for standard genome sequencing and annotation.</title>
        <authorList>
            <consortium name="The Broad Institute Genomics Platform"/>
            <consortium name="The Broad Institute Genome Sequencing Center for Infectious Disease"/>
            <person name="Wu L."/>
            <person name="Ma J."/>
        </authorList>
    </citation>
    <scope>NUCLEOTIDE SEQUENCE [LARGE SCALE GENOMIC DNA]</scope>
    <source>
        <strain evidence="4">CCM 8893</strain>
    </source>
</reference>
<proteinExistence type="inferred from homology"/>
<keyword evidence="4" id="KW-1185">Reference proteome</keyword>
<dbReference type="Gene3D" id="2.30.30.110">
    <property type="match status" value="1"/>
</dbReference>
<dbReference type="InterPro" id="IPR011067">
    <property type="entry name" value="Plasmid_toxin/cell-grow_inhib"/>
</dbReference>
<sequence>MTIPKILPTLTNISDYPTMGVTLEKKAQIKQGHIYWVNAEPHAGHEEGGYNVHRRNIRRPVVVISNNQYNQGGMSIVFPITSRQERSRYLLPVIVKHSSNIILTQILGYDMLARQAEDTGITLPPKQLAYLKEIVKRML</sequence>
<evidence type="ECO:0000256" key="2">
    <source>
        <dbReference type="ARBA" id="ARBA00022649"/>
    </source>
</evidence>
<accession>A0ABW1UAJ3</accession>
<dbReference type="SUPFAM" id="SSF50118">
    <property type="entry name" value="Cell growth inhibitor/plasmid maintenance toxic component"/>
    <property type="match status" value="1"/>
</dbReference>
<dbReference type="Pfam" id="PF02452">
    <property type="entry name" value="PemK_toxin"/>
    <property type="match status" value="1"/>
</dbReference>
<comment type="similarity">
    <text evidence="1">Belongs to the PemK/MazF family.</text>
</comment>
<protein>
    <submittedName>
        <fullName evidence="3">Type II toxin-antitoxin system PemK/MazF family toxin</fullName>
    </submittedName>
</protein>
<evidence type="ECO:0000256" key="1">
    <source>
        <dbReference type="ARBA" id="ARBA00007521"/>
    </source>
</evidence>
<keyword evidence="2" id="KW-1277">Toxin-antitoxin system</keyword>
<comment type="caution">
    <text evidence="3">The sequence shown here is derived from an EMBL/GenBank/DDBJ whole genome shotgun (WGS) entry which is preliminary data.</text>
</comment>
<dbReference type="InterPro" id="IPR003477">
    <property type="entry name" value="PemK-like"/>
</dbReference>
<dbReference type="EMBL" id="JBHSSO010000014">
    <property type="protein sequence ID" value="MFC6289434.1"/>
    <property type="molecule type" value="Genomic_DNA"/>
</dbReference>
<gene>
    <name evidence="3" type="ORF">ACFP1M_04350</name>
</gene>
<dbReference type="Proteomes" id="UP001596258">
    <property type="component" value="Unassembled WGS sequence"/>
</dbReference>
<organism evidence="3 4">
    <name type="scientific">Levilactobacillus angrenensis</name>
    <dbReference type="NCBI Taxonomy" id="2486020"/>
    <lineage>
        <taxon>Bacteria</taxon>
        <taxon>Bacillati</taxon>
        <taxon>Bacillota</taxon>
        <taxon>Bacilli</taxon>
        <taxon>Lactobacillales</taxon>
        <taxon>Lactobacillaceae</taxon>
        <taxon>Levilactobacillus</taxon>
    </lineage>
</organism>
<dbReference type="RefSeq" id="WP_125575600.1">
    <property type="nucleotide sequence ID" value="NZ_JBHSSO010000014.1"/>
</dbReference>
<name>A0ABW1UAJ3_9LACO</name>
<evidence type="ECO:0000313" key="4">
    <source>
        <dbReference type="Proteomes" id="UP001596258"/>
    </source>
</evidence>
<evidence type="ECO:0000313" key="3">
    <source>
        <dbReference type="EMBL" id="MFC6289434.1"/>
    </source>
</evidence>